<dbReference type="Gramene" id="ONK55354">
    <property type="protein sequence ID" value="ONK55354"/>
    <property type="gene ID" value="A4U43_UnF4430"/>
</dbReference>
<dbReference type="AlphaFoldDB" id="A0A1R3L6Y8"/>
<reference evidence="3" key="1">
    <citation type="journal article" date="2017" name="Nat. Commun.">
        <title>The asparagus genome sheds light on the origin and evolution of a young Y chromosome.</title>
        <authorList>
            <person name="Harkess A."/>
            <person name="Zhou J."/>
            <person name="Xu C."/>
            <person name="Bowers J.E."/>
            <person name="Van der Hulst R."/>
            <person name="Ayyampalayam S."/>
            <person name="Mercati F."/>
            <person name="Riccardi P."/>
            <person name="McKain M.R."/>
            <person name="Kakrana A."/>
            <person name="Tang H."/>
            <person name="Ray J."/>
            <person name="Groenendijk J."/>
            <person name="Arikit S."/>
            <person name="Mathioni S.M."/>
            <person name="Nakano M."/>
            <person name="Shan H."/>
            <person name="Telgmann-Rauber A."/>
            <person name="Kanno A."/>
            <person name="Yue Z."/>
            <person name="Chen H."/>
            <person name="Li W."/>
            <person name="Chen Y."/>
            <person name="Xu X."/>
            <person name="Zhang Y."/>
            <person name="Luo S."/>
            <person name="Chen H."/>
            <person name="Gao J."/>
            <person name="Mao Z."/>
            <person name="Pires J.C."/>
            <person name="Luo M."/>
            <person name="Kudrna D."/>
            <person name="Wing R.A."/>
            <person name="Meyers B.C."/>
            <person name="Yi K."/>
            <person name="Kong H."/>
            <person name="Lavrijsen P."/>
            <person name="Sunseri F."/>
            <person name="Falavigna A."/>
            <person name="Ye Y."/>
            <person name="Leebens-Mack J.H."/>
            <person name="Chen G."/>
        </authorList>
    </citation>
    <scope>NUCLEOTIDE SEQUENCE [LARGE SCALE GENOMIC DNA]</scope>
    <source>
        <strain evidence="3">cv. DH0086</strain>
    </source>
</reference>
<evidence type="ECO:0000313" key="2">
    <source>
        <dbReference type="EMBL" id="ONK55354.1"/>
    </source>
</evidence>
<feature type="compositionally biased region" description="Acidic residues" evidence="1">
    <location>
        <begin position="58"/>
        <end position="72"/>
    </location>
</feature>
<organism evidence="2 3">
    <name type="scientific">Asparagus officinalis</name>
    <name type="common">Garden asparagus</name>
    <dbReference type="NCBI Taxonomy" id="4686"/>
    <lineage>
        <taxon>Eukaryota</taxon>
        <taxon>Viridiplantae</taxon>
        <taxon>Streptophyta</taxon>
        <taxon>Embryophyta</taxon>
        <taxon>Tracheophyta</taxon>
        <taxon>Spermatophyta</taxon>
        <taxon>Magnoliopsida</taxon>
        <taxon>Liliopsida</taxon>
        <taxon>Asparagales</taxon>
        <taxon>Asparagaceae</taxon>
        <taxon>Asparagoideae</taxon>
        <taxon>Asparagus</taxon>
    </lineage>
</organism>
<proteinExistence type="predicted"/>
<gene>
    <name evidence="2" type="ORF">A4U43_UnF4430</name>
</gene>
<dbReference type="EMBL" id="KV863534">
    <property type="protein sequence ID" value="ONK55354.1"/>
    <property type="molecule type" value="Genomic_DNA"/>
</dbReference>
<keyword evidence="3" id="KW-1185">Reference proteome</keyword>
<name>A0A1R3L6Y8_ASPOF</name>
<sequence>MARAATQLTLGSSPPGAGTFMAPDDDGGRLPMDGNYFIGAAHPAGASYPHGADRGGDHDEDMQGYEAEDLDR</sequence>
<evidence type="ECO:0000256" key="1">
    <source>
        <dbReference type="SAM" id="MobiDB-lite"/>
    </source>
</evidence>
<accession>A0A1R3L6Y8</accession>
<evidence type="ECO:0000313" key="3">
    <source>
        <dbReference type="Proteomes" id="UP000243459"/>
    </source>
</evidence>
<feature type="region of interest" description="Disordered" evidence="1">
    <location>
        <begin position="1"/>
        <end position="72"/>
    </location>
</feature>
<protein>
    <submittedName>
        <fullName evidence="2">Uncharacterized protein</fullName>
    </submittedName>
</protein>
<dbReference type="Proteomes" id="UP000243459">
    <property type="component" value="Unassembled WGS sequence"/>
</dbReference>
<feature type="compositionally biased region" description="Polar residues" evidence="1">
    <location>
        <begin position="1"/>
        <end position="12"/>
    </location>
</feature>